<sequence length="139" mass="14394">MKTLFKALFVMAALFTVLSLLGGFALLRGLGDSSDFHVVMNGHEMFWDSDLGDLIGAGVGLLIAGVVVCVVVPLALLLGLALPLLILGGLLAAGVAAMLGLGALLGSPLILLGLILFFVLRNRNRQKAAIVPPAPEPRL</sequence>
<dbReference type="AlphaFoldDB" id="A0A2W5DKT3"/>
<feature type="transmembrane region" description="Helical" evidence="1">
    <location>
        <begin position="55"/>
        <end position="78"/>
    </location>
</feature>
<proteinExistence type="predicted"/>
<gene>
    <name evidence="2" type="ORF">DI603_10730</name>
</gene>
<evidence type="ECO:0000313" key="3">
    <source>
        <dbReference type="Proteomes" id="UP000249633"/>
    </source>
</evidence>
<reference evidence="2 3" key="1">
    <citation type="submission" date="2017-08" db="EMBL/GenBank/DDBJ databases">
        <title>Infants hospitalized years apart are colonized by the same room-sourced microbial strains.</title>
        <authorList>
            <person name="Brooks B."/>
            <person name="Olm M.R."/>
            <person name="Firek B.A."/>
            <person name="Baker R."/>
            <person name="Thomas B.C."/>
            <person name="Morowitz M.J."/>
            <person name="Banfield J.F."/>
        </authorList>
    </citation>
    <scope>NUCLEOTIDE SEQUENCE [LARGE SCALE GENOMIC DNA]</scope>
    <source>
        <strain evidence="2">S2_012_000_R2_81</strain>
    </source>
</reference>
<organism evidence="2 3">
    <name type="scientific">Roseateles depolymerans</name>
    <dbReference type="NCBI Taxonomy" id="76731"/>
    <lineage>
        <taxon>Bacteria</taxon>
        <taxon>Pseudomonadati</taxon>
        <taxon>Pseudomonadota</taxon>
        <taxon>Betaproteobacteria</taxon>
        <taxon>Burkholderiales</taxon>
        <taxon>Sphaerotilaceae</taxon>
        <taxon>Roseateles</taxon>
    </lineage>
</organism>
<evidence type="ECO:0000313" key="2">
    <source>
        <dbReference type="EMBL" id="PZP32495.1"/>
    </source>
</evidence>
<comment type="caution">
    <text evidence="2">The sequence shown here is derived from an EMBL/GenBank/DDBJ whole genome shotgun (WGS) entry which is preliminary data.</text>
</comment>
<keyword evidence="1" id="KW-0472">Membrane</keyword>
<protein>
    <submittedName>
        <fullName evidence="2">Uncharacterized protein</fullName>
    </submittedName>
</protein>
<dbReference type="Proteomes" id="UP000249633">
    <property type="component" value="Unassembled WGS sequence"/>
</dbReference>
<evidence type="ECO:0000256" key="1">
    <source>
        <dbReference type="SAM" id="Phobius"/>
    </source>
</evidence>
<name>A0A2W5DKT3_9BURK</name>
<dbReference type="EMBL" id="QFOD01000008">
    <property type="protein sequence ID" value="PZP32495.1"/>
    <property type="molecule type" value="Genomic_DNA"/>
</dbReference>
<accession>A0A2W5DKT3</accession>
<keyword evidence="1" id="KW-1133">Transmembrane helix</keyword>
<feature type="transmembrane region" description="Helical" evidence="1">
    <location>
        <begin position="90"/>
        <end position="120"/>
    </location>
</feature>
<keyword evidence="1" id="KW-0812">Transmembrane</keyword>